<dbReference type="AlphaFoldDB" id="A9WSN8"/>
<evidence type="ECO:0000313" key="2">
    <source>
        <dbReference type="EMBL" id="ABY23826.1"/>
    </source>
</evidence>
<name>A9WSN8_RENSM</name>
<accession>A9WSN8</accession>
<dbReference type="HOGENOM" id="CLU_3157050_0_0_11"/>
<protein>
    <submittedName>
        <fullName evidence="2">Uncharacterized protein</fullName>
    </submittedName>
</protein>
<evidence type="ECO:0000313" key="3">
    <source>
        <dbReference type="Proteomes" id="UP000002007"/>
    </source>
</evidence>
<dbReference type="KEGG" id="rsa:RSal33209_2094"/>
<proteinExistence type="predicted"/>
<keyword evidence="3" id="KW-1185">Reference proteome</keyword>
<reference evidence="3" key="1">
    <citation type="journal article" date="2008" name="J. Bacteriol.">
        <title>Genome sequence of the fish pathogen Renibacterium salmoninarum suggests reductive evolution away from an environmental Arthrobacter ancestor.</title>
        <authorList>
            <person name="Wiens G.D."/>
            <person name="Rockey D.D."/>
            <person name="Wu Z."/>
            <person name="Chang J."/>
            <person name="Levy R."/>
            <person name="Crane S."/>
            <person name="Chen D.S."/>
            <person name="Capri G.R."/>
            <person name="Burnett J.R."/>
            <person name="Sudheesh P.S."/>
            <person name="Schipma M.J."/>
            <person name="Burd H."/>
            <person name="Bhattacharyya A."/>
            <person name="Rhodes L.D."/>
            <person name="Kaul R."/>
            <person name="Strom M.S."/>
        </authorList>
    </citation>
    <scope>NUCLEOTIDE SEQUENCE [LARGE SCALE GENOMIC DNA]</scope>
    <source>
        <strain evidence="3">ATCC 33209 / DSM 20767 / JCM 11484 / NBRC 15589 / NCIMB 2235</strain>
    </source>
</reference>
<sequence length="48" mass="5119">MIAVSSLIGGYIGSKVGRKLKPIVLRAFIVLLGVVALYFMVGKLLGWA</sequence>
<keyword evidence="1" id="KW-0812">Transmembrane</keyword>
<dbReference type="STRING" id="288705.RSal33209_2094"/>
<dbReference type="EMBL" id="CP000910">
    <property type="protein sequence ID" value="ABY23826.1"/>
    <property type="molecule type" value="Genomic_DNA"/>
</dbReference>
<feature type="transmembrane region" description="Helical" evidence="1">
    <location>
        <begin position="23"/>
        <end position="41"/>
    </location>
</feature>
<organism evidence="2 3">
    <name type="scientific">Renibacterium salmoninarum (strain ATCC 33209 / DSM 20767 / JCM 11484 / NBRC 15589 / NCIMB 2235)</name>
    <dbReference type="NCBI Taxonomy" id="288705"/>
    <lineage>
        <taxon>Bacteria</taxon>
        <taxon>Bacillati</taxon>
        <taxon>Actinomycetota</taxon>
        <taxon>Actinomycetes</taxon>
        <taxon>Micrococcales</taxon>
        <taxon>Micrococcaceae</taxon>
        <taxon>Renibacterium</taxon>
    </lineage>
</organism>
<dbReference type="Proteomes" id="UP000002007">
    <property type="component" value="Chromosome"/>
</dbReference>
<keyword evidence="1" id="KW-1133">Transmembrane helix</keyword>
<evidence type="ECO:0000256" key="1">
    <source>
        <dbReference type="SAM" id="Phobius"/>
    </source>
</evidence>
<keyword evidence="1" id="KW-0472">Membrane</keyword>
<gene>
    <name evidence="2" type="ordered locus">RSal33209_2094</name>
</gene>